<dbReference type="AlphaFoldDB" id="A0A5B7JKY8"/>
<keyword evidence="2" id="KW-1185">Reference proteome</keyword>
<reference evidence="1 2" key="1">
    <citation type="submission" date="2019-05" db="EMBL/GenBank/DDBJ databases">
        <title>Another draft genome of Portunus trituberculatus and its Hox gene families provides insights of decapod evolution.</title>
        <authorList>
            <person name="Jeong J.-H."/>
            <person name="Song I."/>
            <person name="Kim S."/>
            <person name="Choi T."/>
            <person name="Kim D."/>
            <person name="Ryu S."/>
            <person name="Kim W."/>
        </authorList>
    </citation>
    <scope>NUCLEOTIDE SEQUENCE [LARGE SCALE GENOMIC DNA]</scope>
    <source>
        <tissue evidence="1">Muscle</tissue>
    </source>
</reference>
<dbReference type="EMBL" id="VSRR010100925">
    <property type="protein sequence ID" value="MPC95073.1"/>
    <property type="molecule type" value="Genomic_DNA"/>
</dbReference>
<comment type="caution">
    <text evidence="1">The sequence shown here is derived from an EMBL/GenBank/DDBJ whole genome shotgun (WGS) entry which is preliminary data.</text>
</comment>
<evidence type="ECO:0000313" key="2">
    <source>
        <dbReference type="Proteomes" id="UP000324222"/>
    </source>
</evidence>
<evidence type="ECO:0000313" key="1">
    <source>
        <dbReference type="EMBL" id="MPC95073.1"/>
    </source>
</evidence>
<gene>
    <name evidence="1" type="ORF">E2C01_090268</name>
</gene>
<organism evidence="1 2">
    <name type="scientific">Portunus trituberculatus</name>
    <name type="common">Swimming crab</name>
    <name type="synonym">Neptunus trituberculatus</name>
    <dbReference type="NCBI Taxonomy" id="210409"/>
    <lineage>
        <taxon>Eukaryota</taxon>
        <taxon>Metazoa</taxon>
        <taxon>Ecdysozoa</taxon>
        <taxon>Arthropoda</taxon>
        <taxon>Crustacea</taxon>
        <taxon>Multicrustacea</taxon>
        <taxon>Malacostraca</taxon>
        <taxon>Eumalacostraca</taxon>
        <taxon>Eucarida</taxon>
        <taxon>Decapoda</taxon>
        <taxon>Pleocyemata</taxon>
        <taxon>Brachyura</taxon>
        <taxon>Eubrachyura</taxon>
        <taxon>Portunoidea</taxon>
        <taxon>Portunidae</taxon>
        <taxon>Portuninae</taxon>
        <taxon>Portunus</taxon>
    </lineage>
</organism>
<sequence length="64" mass="7167">MYNSPAWSSPYTYTQQQQLEGMSCTTPQRGLLLTPTLNNSSWRVCSRERVGSSSVQSTPIKKTP</sequence>
<protein>
    <submittedName>
        <fullName evidence="1">Uncharacterized protein</fullName>
    </submittedName>
</protein>
<dbReference type="Proteomes" id="UP000324222">
    <property type="component" value="Unassembled WGS sequence"/>
</dbReference>
<accession>A0A5B7JKY8</accession>
<name>A0A5B7JKY8_PORTR</name>
<proteinExistence type="predicted"/>